<proteinExistence type="predicted"/>
<sequence length="115" mass="13286">MINNGLFTGLLLWSSESTANWHQLVGGSFAIFFISLIIILRGYYLFIGWNFLSNGDGRTNIILARSALFMFTTFIICDLFLPHAFMWQIFLLIKYSAVFLIGGSYLLWQYHRDLS</sequence>
<organism evidence="2 3">
    <name type="scientific">Companilactobacillus keshanensis</name>
    <dbReference type="NCBI Taxonomy" id="2486003"/>
    <lineage>
        <taxon>Bacteria</taxon>
        <taxon>Bacillati</taxon>
        <taxon>Bacillota</taxon>
        <taxon>Bacilli</taxon>
        <taxon>Lactobacillales</taxon>
        <taxon>Lactobacillaceae</taxon>
        <taxon>Companilactobacillus</taxon>
    </lineage>
</organism>
<keyword evidence="1" id="KW-1133">Transmembrane helix</keyword>
<evidence type="ECO:0000313" key="2">
    <source>
        <dbReference type="EMBL" id="MFD1418839.1"/>
    </source>
</evidence>
<accession>A0ABW4BUD7</accession>
<comment type="caution">
    <text evidence="2">The sequence shown here is derived from an EMBL/GenBank/DDBJ whole genome shotgun (WGS) entry which is preliminary data.</text>
</comment>
<evidence type="ECO:0000313" key="3">
    <source>
        <dbReference type="Proteomes" id="UP001597251"/>
    </source>
</evidence>
<protein>
    <recommendedName>
        <fullName evidence="4">DUF2178 domain-containing protein</fullName>
    </recommendedName>
</protein>
<dbReference type="EMBL" id="JBHTOI010000046">
    <property type="protein sequence ID" value="MFD1418839.1"/>
    <property type="molecule type" value="Genomic_DNA"/>
</dbReference>
<keyword evidence="1" id="KW-0472">Membrane</keyword>
<dbReference type="RefSeq" id="WP_125676511.1">
    <property type="nucleotide sequence ID" value="NZ_JBHTOI010000046.1"/>
</dbReference>
<keyword evidence="1" id="KW-0812">Transmembrane</keyword>
<name>A0ABW4BUD7_9LACO</name>
<feature type="transmembrane region" description="Helical" evidence="1">
    <location>
        <begin position="87"/>
        <end position="108"/>
    </location>
</feature>
<keyword evidence="3" id="KW-1185">Reference proteome</keyword>
<evidence type="ECO:0000256" key="1">
    <source>
        <dbReference type="SAM" id="Phobius"/>
    </source>
</evidence>
<gene>
    <name evidence="2" type="ORF">ACFQ42_08795</name>
</gene>
<reference evidence="3" key="1">
    <citation type="journal article" date="2019" name="Int. J. Syst. Evol. Microbiol.">
        <title>The Global Catalogue of Microorganisms (GCM) 10K type strain sequencing project: providing services to taxonomists for standard genome sequencing and annotation.</title>
        <authorList>
            <consortium name="The Broad Institute Genomics Platform"/>
            <consortium name="The Broad Institute Genome Sequencing Center for Infectious Disease"/>
            <person name="Wu L."/>
            <person name="Ma J."/>
        </authorList>
    </citation>
    <scope>NUCLEOTIDE SEQUENCE [LARGE SCALE GENOMIC DNA]</scope>
    <source>
        <strain evidence="3">CCM 8936</strain>
    </source>
</reference>
<feature type="transmembrane region" description="Helical" evidence="1">
    <location>
        <begin position="29"/>
        <end position="49"/>
    </location>
</feature>
<evidence type="ECO:0008006" key="4">
    <source>
        <dbReference type="Google" id="ProtNLM"/>
    </source>
</evidence>
<feature type="transmembrane region" description="Helical" evidence="1">
    <location>
        <begin position="61"/>
        <end position="81"/>
    </location>
</feature>
<dbReference type="Proteomes" id="UP001597251">
    <property type="component" value="Unassembled WGS sequence"/>
</dbReference>